<dbReference type="GO" id="GO:0042542">
    <property type="term" value="P:response to hydrogen peroxide"/>
    <property type="evidence" value="ECO:0007669"/>
    <property type="project" value="UniProtKB-ARBA"/>
</dbReference>
<dbReference type="FunFam" id="1.25.40.420:FF:000012">
    <property type="entry name" value="BTB/POZ and TAZ domain-containing protein 2"/>
    <property type="match status" value="1"/>
</dbReference>
<dbReference type="AlphaFoldDB" id="A0A7J6WIZ3"/>
<dbReference type="Pfam" id="PF02135">
    <property type="entry name" value="zf-TAZ"/>
    <property type="match status" value="1"/>
</dbReference>
<dbReference type="PROSITE" id="PS50097">
    <property type="entry name" value="BTB"/>
    <property type="match status" value="1"/>
</dbReference>
<dbReference type="PANTHER" id="PTHR46287:SF11">
    <property type="entry name" value="BTB_POZ AND TAZ DOMAIN-CONTAINING PROTEIN 4"/>
    <property type="match status" value="1"/>
</dbReference>
<dbReference type="Gene3D" id="3.30.710.10">
    <property type="entry name" value="Potassium Channel Kv1.1, Chain A"/>
    <property type="match status" value="1"/>
</dbReference>
<evidence type="ECO:0000256" key="3">
    <source>
        <dbReference type="ARBA" id="ARBA00022771"/>
    </source>
</evidence>
<dbReference type="InterPro" id="IPR007701">
    <property type="entry name" value="Interferon-rel_develop_reg_N"/>
</dbReference>
<feature type="domain" description="BTB" evidence="7">
    <location>
        <begin position="453"/>
        <end position="521"/>
    </location>
</feature>
<name>A0A7J6WIZ3_THATH</name>
<dbReference type="InterPro" id="IPR035898">
    <property type="entry name" value="TAZ_dom_sf"/>
</dbReference>
<feature type="domain" description="TAZ-type" evidence="8">
    <location>
        <begin position="627"/>
        <end position="725"/>
    </location>
</feature>
<comment type="pathway">
    <text evidence="1">Protein modification; protein ubiquitination.</text>
</comment>
<evidence type="ECO:0000256" key="5">
    <source>
        <dbReference type="ARBA" id="ARBA00022833"/>
    </source>
</evidence>
<keyword evidence="10" id="KW-1185">Reference proteome</keyword>
<evidence type="ECO:0000313" key="9">
    <source>
        <dbReference type="EMBL" id="KAF5197354.1"/>
    </source>
</evidence>
<dbReference type="SMART" id="SM00551">
    <property type="entry name" value="ZnF_TAZ"/>
    <property type="match status" value="1"/>
</dbReference>
<dbReference type="OrthoDB" id="6359816at2759"/>
<evidence type="ECO:0000256" key="4">
    <source>
        <dbReference type="ARBA" id="ARBA00022786"/>
    </source>
</evidence>
<accession>A0A7J6WIZ3</accession>
<organism evidence="9 10">
    <name type="scientific">Thalictrum thalictroides</name>
    <name type="common">Rue-anemone</name>
    <name type="synonym">Anemone thalictroides</name>
    <dbReference type="NCBI Taxonomy" id="46969"/>
    <lineage>
        <taxon>Eukaryota</taxon>
        <taxon>Viridiplantae</taxon>
        <taxon>Streptophyta</taxon>
        <taxon>Embryophyta</taxon>
        <taxon>Tracheophyta</taxon>
        <taxon>Spermatophyta</taxon>
        <taxon>Magnoliopsida</taxon>
        <taxon>Ranunculales</taxon>
        <taxon>Ranunculaceae</taxon>
        <taxon>Thalictroideae</taxon>
        <taxon>Thalictrum</taxon>
    </lineage>
</organism>
<feature type="compositionally biased region" description="Basic and acidic residues" evidence="6">
    <location>
        <begin position="1"/>
        <end position="11"/>
    </location>
</feature>
<evidence type="ECO:0000256" key="2">
    <source>
        <dbReference type="ARBA" id="ARBA00022723"/>
    </source>
</evidence>
<keyword evidence="3" id="KW-0863">Zinc-finger</keyword>
<evidence type="ECO:0000256" key="6">
    <source>
        <dbReference type="SAM" id="MobiDB-lite"/>
    </source>
</evidence>
<comment type="caution">
    <text evidence="9">The sequence shown here is derived from an EMBL/GenBank/DDBJ whole genome shotgun (WGS) entry which is preliminary data.</text>
</comment>
<dbReference type="Gene3D" id="1.25.40.420">
    <property type="match status" value="1"/>
</dbReference>
<feature type="region of interest" description="Disordered" evidence="6">
    <location>
        <begin position="1"/>
        <end position="21"/>
    </location>
</feature>
<evidence type="ECO:0000256" key="1">
    <source>
        <dbReference type="ARBA" id="ARBA00004906"/>
    </source>
</evidence>
<dbReference type="InterPro" id="IPR006921">
    <property type="entry name" value="Interferon-rel_develop_reg_C"/>
</dbReference>
<dbReference type="Gene3D" id="1.20.1020.10">
    <property type="entry name" value="TAZ domain"/>
    <property type="match status" value="1"/>
</dbReference>
<keyword evidence="2" id="KW-0479">Metal-binding</keyword>
<keyword evidence="4" id="KW-0833">Ubl conjugation pathway</keyword>
<dbReference type="Gene3D" id="1.25.10.10">
    <property type="entry name" value="Leucine-rich Repeat Variant"/>
    <property type="match status" value="1"/>
</dbReference>
<sequence>MLEGVAEEKGKNKQSQETSIEEDTRALERYLEQLFEKRGATREKALSSMLDILTSNVQHRFVENKYITLQHRCLSCIKQKSSKEVYLASHVIGLLFLTIGCTSNSAQEMFEETVSNLSQALQSASEPLKVTSLLDCLAIITFVGRDNFGETERSMQAMWQFIDPKSSSHVAASEPHSQVLTAAICAWSYLLATMDRWNINSKLWKEAMSIFSNLLHNDDLSLRMAAGEALALIFEIGSLEKFYNERKISNGTSSHEESEGYTSVQELKEKISNQVKGIVMETGGINSADKGLIKSHRTLFHEVLRVFKGGYSPDTKIRIGEDFLNLSTWSQLVQVNYLKRFLGAGFVRHAQKNELLHDFFEFTPSRNGQRLGGELYIPNDEKKILKSPSSVVNKAKTQLMNNKRMLSQLVTGWLPICKGFIYTVDRTSRRGYNYVSTATRDMWERLFDEGYRADVTIITSDCSSIPAHANILGMASPVLKSMLKKSRKRGRQHSISVRGVPHQAVRVFIRFLYSSCYEQEEMNEYVLPLLVLSHVFMVPSLKRECVQQLEDQLLTNYNVADVFQISLLCDAPRLSIFCHRLILKNFTAVSATEGWKVMKKSHPMLEKELVKSVIEADSRKQERLRKMEEMKIYLQLYEAMEALVHICRDGCRTIGPHDKVLKGNEAPCDFSACKGLELLVRHFAGCKLRVPGGCAHCKRMWQLLELHSRLCSEPNECKVPLCRNFKERIQQQNKKDEIKWKILVKKIVRAKNIAGAPFFSSAFAIDKILWKVKVACRIHLPLSEFHPVFHVSLLKPHIGHYSMR</sequence>
<evidence type="ECO:0000259" key="8">
    <source>
        <dbReference type="PROSITE" id="PS50134"/>
    </source>
</evidence>
<dbReference type="Pfam" id="PF05004">
    <property type="entry name" value="IFRD"/>
    <property type="match status" value="1"/>
</dbReference>
<dbReference type="Pfam" id="PF00651">
    <property type="entry name" value="BTB"/>
    <property type="match status" value="1"/>
</dbReference>
<dbReference type="InterPro" id="IPR044513">
    <property type="entry name" value="BT1/2/3/4/5"/>
</dbReference>
<dbReference type="Proteomes" id="UP000554482">
    <property type="component" value="Unassembled WGS sequence"/>
</dbReference>
<dbReference type="InterPro" id="IPR000210">
    <property type="entry name" value="BTB/POZ_dom"/>
</dbReference>
<protein>
    <submittedName>
        <fullName evidence="9">BTB/POZ and TAZ domain-containing protein</fullName>
    </submittedName>
</protein>
<dbReference type="InterPro" id="IPR011989">
    <property type="entry name" value="ARM-like"/>
</dbReference>
<dbReference type="GO" id="GO:0009725">
    <property type="term" value="P:response to hormone"/>
    <property type="evidence" value="ECO:0007669"/>
    <property type="project" value="UniProtKB-ARBA"/>
</dbReference>
<dbReference type="InterPro" id="IPR000197">
    <property type="entry name" value="Znf_TAZ"/>
</dbReference>
<dbReference type="SUPFAM" id="SSF54695">
    <property type="entry name" value="POZ domain"/>
    <property type="match status" value="1"/>
</dbReference>
<dbReference type="Pfam" id="PF04836">
    <property type="entry name" value="IFRD_C"/>
    <property type="match status" value="1"/>
</dbReference>
<keyword evidence="5" id="KW-0862">Zinc</keyword>
<dbReference type="InterPro" id="IPR016024">
    <property type="entry name" value="ARM-type_fold"/>
</dbReference>
<dbReference type="GO" id="GO:0008270">
    <property type="term" value="F:zinc ion binding"/>
    <property type="evidence" value="ECO:0007669"/>
    <property type="project" value="UniProtKB-KW"/>
</dbReference>
<dbReference type="GO" id="GO:0005516">
    <property type="term" value="F:calmodulin binding"/>
    <property type="evidence" value="ECO:0007669"/>
    <property type="project" value="UniProtKB-ARBA"/>
</dbReference>
<dbReference type="CDD" id="cd14733">
    <property type="entry name" value="BACK"/>
    <property type="match status" value="1"/>
</dbReference>
<dbReference type="SUPFAM" id="SSF48371">
    <property type="entry name" value="ARM repeat"/>
    <property type="match status" value="1"/>
</dbReference>
<dbReference type="GO" id="GO:0009751">
    <property type="term" value="P:response to salicylic acid"/>
    <property type="evidence" value="ECO:0007669"/>
    <property type="project" value="UniProtKB-ARBA"/>
</dbReference>
<evidence type="ECO:0000313" key="10">
    <source>
        <dbReference type="Proteomes" id="UP000554482"/>
    </source>
</evidence>
<dbReference type="InterPro" id="IPR011333">
    <property type="entry name" value="SKP1/BTB/POZ_sf"/>
</dbReference>
<dbReference type="SMART" id="SM00225">
    <property type="entry name" value="BTB"/>
    <property type="match status" value="1"/>
</dbReference>
<reference evidence="9 10" key="1">
    <citation type="submission" date="2020-06" db="EMBL/GenBank/DDBJ databases">
        <title>Transcriptomic and genomic resources for Thalictrum thalictroides and T. hernandezii: Facilitating candidate gene discovery in an emerging model plant lineage.</title>
        <authorList>
            <person name="Arias T."/>
            <person name="Riano-Pachon D.M."/>
            <person name="Di Stilio V.S."/>
        </authorList>
    </citation>
    <scope>NUCLEOTIDE SEQUENCE [LARGE SCALE GENOMIC DNA]</scope>
    <source>
        <strain evidence="10">cv. WT478/WT964</strain>
        <tissue evidence="9">Leaves</tissue>
    </source>
</reference>
<dbReference type="EMBL" id="JABWDY010014783">
    <property type="protein sequence ID" value="KAF5197354.1"/>
    <property type="molecule type" value="Genomic_DNA"/>
</dbReference>
<dbReference type="PANTHER" id="PTHR46287">
    <property type="entry name" value="BTB/POZ AND TAZ DOMAIN-CONTAINING PROTEIN 3-RELATED"/>
    <property type="match status" value="1"/>
</dbReference>
<dbReference type="FunFam" id="1.20.1020.10:FF:000004">
    <property type="entry name" value="BTB/POZ and TAZ domain-containing protein 2"/>
    <property type="match status" value="1"/>
</dbReference>
<evidence type="ECO:0000259" key="7">
    <source>
        <dbReference type="PROSITE" id="PS50097"/>
    </source>
</evidence>
<gene>
    <name evidence="9" type="ORF">FRX31_013057</name>
</gene>
<proteinExistence type="predicted"/>
<dbReference type="GO" id="GO:0006355">
    <property type="term" value="P:regulation of DNA-templated transcription"/>
    <property type="evidence" value="ECO:0007669"/>
    <property type="project" value="UniProtKB-ARBA"/>
</dbReference>
<dbReference type="SUPFAM" id="SSF57933">
    <property type="entry name" value="TAZ domain"/>
    <property type="match status" value="1"/>
</dbReference>
<dbReference type="PROSITE" id="PS50134">
    <property type="entry name" value="ZF_TAZ"/>
    <property type="match status" value="1"/>
</dbReference>